<dbReference type="InterPro" id="IPR036937">
    <property type="entry name" value="Adhesion_dom_fimbrial_sf"/>
</dbReference>
<protein>
    <submittedName>
        <fullName evidence="6">Fimbrial protein</fullName>
    </submittedName>
</protein>
<dbReference type="PANTHER" id="PTHR33420:SF3">
    <property type="entry name" value="FIMBRIAL SUBUNIT ELFA"/>
    <property type="match status" value="1"/>
</dbReference>
<dbReference type="SUPFAM" id="SSF49401">
    <property type="entry name" value="Bacterial adhesins"/>
    <property type="match status" value="1"/>
</dbReference>
<dbReference type="PANTHER" id="PTHR33420">
    <property type="entry name" value="FIMBRIAL SUBUNIT ELFA-RELATED"/>
    <property type="match status" value="1"/>
</dbReference>
<dbReference type="InterPro" id="IPR008966">
    <property type="entry name" value="Adhesion_dom_sf"/>
</dbReference>
<dbReference type="Proteomes" id="UP001312893">
    <property type="component" value="Unassembled WGS sequence"/>
</dbReference>
<evidence type="ECO:0000256" key="1">
    <source>
        <dbReference type="ARBA" id="ARBA00004561"/>
    </source>
</evidence>
<evidence type="ECO:0000313" key="7">
    <source>
        <dbReference type="Proteomes" id="UP001312893"/>
    </source>
</evidence>
<dbReference type="EMBL" id="JARXNK020000096">
    <property type="protein sequence ID" value="MEL0550611.1"/>
    <property type="molecule type" value="Genomic_DNA"/>
</dbReference>
<proteinExistence type="inferred from homology"/>
<dbReference type="InterPro" id="IPR000259">
    <property type="entry name" value="Adhesion_dom_fimbrial"/>
</dbReference>
<dbReference type="Gene3D" id="2.60.40.1090">
    <property type="entry name" value="Fimbrial-type adhesion domain"/>
    <property type="match status" value="1"/>
</dbReference>
<evidence type="ECO:0000256" key="2">
    <source>
        <dbReference type="ARBA" id="ARBA00006671"/>
    </source>
</evidence>
<evidence type="ECO:0000259" key="5">
    <source>
        <dbReference type="Pfam" id="PF00419"/>
    </source>
</evidence>
<sequence length="189" mass="20216">MQFYATSNNVGQGVLSLPKPLAIIATHSNSDRNINIFRHLSISNTITITPEKGCSVTNPNQTVTLLDVKTSALKSNAGRYPGGKDFNIGLSCTPQTKVSMKFEGTTMTGRNDVLANQSTGTDSAGSSVGIQMMYGNNPVTLGQTFLVVNDAKETETLPFKAHYYYNGGDLQLQQGGDVAASATFSFTYQ</sequence>
<comment type="similarity">
    <text evidence="2">Belongs to the fimbrial protein family.</text>
</comment>
<comment type="caution">
    <text evidence="6">The sequence shown here is derived from an EMBL/GenBank/DDBJ whole genome shotgun (WGS) entry which is preliminary data.</text>
</comment>
<evidence type="ECO:0000256" key="3">
    <source>
        <dbReference type="ARBA" id="ARBA00022729"/>
    </source>
</evidence>
<comment type="subcellular location">
    <subcellularLocation>
        <location evidence="1">Fimbrium</location>
    </subcellularLocation>
</comment>
<keyword evidence="7" id="KW-1185">Reference proteome</keyword>
<keyword evidence="4" id="KW-0281">Fimbrium</keyword>
<reference evidence="6 7" key="1">
    <citation type="submission" date="2024-04" db="EMBL/GenBank/DDBJ databases">
        <title>Two novel Raoultella species associated with bleeding cankers of broadleaf hosts, Raoultella scottia sp. nov. and Raoultella lignicola sp. nov.</title>
        <authorList>
            <person name="Brady C.L."/>
        </authorList>
    </citation>
    <scope>NUCLEOTIDE SEQUENCE [LARGE SCALE GENOMIC DNA]</scope>
    <source>
        <strain evidence="6 7">TW_WC1a.1</strain>
    </source>
</reference>
<name>A0ABU9F2L0_9ENTR</name>
<feature type="domain" description="Fimbrial-type adhesion" evidence="5">
    <location>
        <begin position="46"/>
        <end position="189"/>
    </location>
</feature>
<organism evidence="6 7">
    <name type="scientific">Raoultella lignicola</name>
    <dbReference type="NCBI Taxonomy" id="3040939"/>
    <lineage>
        <taxon>Bacteria</taxon>
        <taxon>Pseudomonadati</taxon>
        <taxon>Pseudomonadota</taxon>
        <taxon>Gammaproteobacteria</taxon>
        <taxon>Enterobacterales</taxon>
        <taxon>Enterobacteriaceae</taxon>
        <taxon>Klebsiella/Raoultella group</taxon>
        <taxon>Raoultella</taxon>
    </lineage>
</organism>
<keyword evidence="3" id="KW-0732">Signal</keyword>
<dbReference type="Pfam" id="PF00419">
    <property type="entry name" value="Fimbrial"/>
    <property type="match status" value="1"/>
</dbReference>
<evidence type="ECO:0000313" key="6">
    <source>
        <dbReference type="EMBL" id="MEL0550611.1"/>
    </source>
</evidence>
<gene>
    <name evidence="6" type="ORF">QFI96_002705</name>
</gene>
<accession>A0ABU9F2L0</accession>
<dbReference type="InterPro" id="IPR050263">
    <property type="entry name" value="Bact_Fimbrial_Adh_Pro"/>
</dbReference>
<evidence type="ECO:0000256" key="4">
    <source>
        <dbReference type="ARBA" id="ARBA00023263"/>
    </source>
</evidence>